<dbReference type="Pfam" id="PF00027">
    <property type="entry name" value="cNMP_binding"/>
    <property type="match status" value="1"/>
</dbReference>
<sequence>MVLELTEQDQRLSLDTAAARRLATTTKTSPQMQEISPRWLLRMLPWVDVPGGVYRVNRRLTYAVGGGRVSFAHTGARVRVVPPSLTELPLLRGLDDDRVLDTLARLFEQREFAPGGTIARAGRPADELLLVVRGKVRKVQQGPYGDRVVLGALAGGDHAGADRPDEGGTWDYTLEAGTACTVLALPRQELHALTTQSPALAAQLERHRARLAAPRNKWGEAAIVTAAGHRGEPVLPGTFADYDPGPREYALSVSQTVLRVHTRVADLYSAPKDQTEEQLGLTIEAVRESQERELVSNRDFGLLHNADPAQRIQPRTGPPGPDDLDELLCRRKRSRFFLAHPRAIAAFHRQCSAQGVYPDSAEIEGRRVTAWRGVPLLPCDKIPVSREGTSSILVLRTGEKDSGVVGLYQRGVPGEREPGLGVKFTGIDAKAVSSYLVSAYYSVAILVPDALGVLENVEVAR</sequence>
<dbReference type="InterPro" id="IPR049817">
    <property type="entry name" value="Encap_f2b"/>
</dbReference>
<dbReference type="GO" id="GO:0005829">
    <property type="term" value="C:cytosol"/>
    <property type="evidence" value="ECO:0007669"/>
    <property type="project" value="TreeGrafter"/>
</dbReference>
<proteinExistence type="predicted"/>
<dbReference type="InterPro" id="IPR045641">
    <property type="entry name" value="SrpI-like"/>
</dbReference>
<protein>
    <submittedName>
        <fullName evidence="2">Cyclic nucleotide-binding domain-containing protein</fullName>
    </submittedName>
</protein>
<dbReference type="Proteomes" id="UP000306628">
    <property type="component" value="Unassembled WGS sequence"/>
</dbReference>
<dbReference type="PROSITE" id="PS50042">
    <property type="entry name" value="CNMP_BINDING_3"/>
    <property type="match status" value="1"/>
</dbReference>
<organism evidence="2 3">
    <name type="scientific">Nonomuraea zeae</name>
    <dbReference type="NCBI Taxonomy" id="1642303"/>
    <lineage>
        <taxon>Bacteria</taxon>
        <taxon>Bacillati</taxon>
        <taxon>Actinomycetota</taxon>
        <taxon>Actinomycetes</taxon>
        <taxon>Streptosporangiales</taxon>
        <taxon>Streptosporangiaceae</taxon>
        <taxon>Nonomuraea</taxon>
    </lineage>
</organism>
<dbReference type="Gene3D" id="2.60.120.10">
    <property type="entry name" value="Jelly Rolls"/>
    <property type="match status" value="1"/>
</dbReference>
<accession>A0A5S4GYK7</accession>
<dbReference type="OrthoDB" id="181419at2"/>
<dbReference type="NCBIfam" id="NF041163">
    <property type="entry name" value="encap_f2b"/>
    <property type="match status" value="1"/>
</dbReference>
<dbReference type="InterPro" id="IPR000595">
    <property type="entry name" value="cNMP-bd_dom"/>
</dbReference>
<comment type="caution">
    <text evidence="2">The sequence shown here is derived from an EMBL/GenBank/DDBJ whole genome shotgun (WGS) entry which is preliminary data.</text>
</comment>
<gene>
    <name evidence="2" type="ORF">ETD85_07425</name>
</gene>
<evidence type="ECO:0000313" key="2">
    <source>
        <dbReference type="EMBL" id="TMR37621.1"/>
    </source>
</evidence>
<dbReference type="EMBL" id="VCKX01000015">
    <property type="protein sequence ID" value="TMR37621.1"/>
    <property type="molecule type" value="Genomic_DNA"/>
</dbReference>
<feature type="domain" description="Cyclic nucleotide-binding" evidence="1">
    <location>
        <begin position="90"/>
        <end position="193"/>
    </location>
</feature>
<reference evidence="2 3" key="1">
    <citation type="submission" date="2019-05" db="EMBL/GenBank/DDBJ databases">
        <title>Draft genome sequence of Nonomuraea zeae DSM 100528.</title>
        <authorList>
            <person name="Saricaoglu S."/>
            <person name="Isik K."/>
        </authorList>
    </citation>
    <scope>NUCLEOTIDE SEQUENCE [LARGE SCALE GENOMIC DNA]</scope>
    <source>
        <strain evidence="2 3">DSM 100528</strain>
    </source>
</reference>
<name>A0A5S4GYK7_9ACTN</name>
<evidence type="ECO:0000259" key="1">
    <source>
        <dbReference type="PROSITE" id="PS50042"/>
    </source>
</evidence>
<dbReference type="SMART" id="SM00100">
    <property type="entry name" value="cNMP"/>
    <property type="match status" value="1"/>
</dbReference>
<dbReference type="InterPro" id="IPR050397">
    <property type="entry name" value="Env_Response_Regulators"/>
</dbReference>
<dbReference type="AlphaFoldDB" id="A0A5S4GYK7"/>
<dbReference type="PANTHER" id="PTHR24567:SF74">
    <property type="entry name" value="HTH-TYPE TRANSCRIPTIONAL REGULATOR ARCR"/>
    <property type="match status" value="1"/>
</dbReference>
<dbReference type="PANTHER" id="PTHR24567">
    <property type="entry name" value="CRP FAMILY TRANSCRIPTIONAL REGULATORY PROTEIN"/>
    <property type="match status" value="1"/>
</dbReference>
<dbReference type="GO" id="GO:0003700">
    <property type="term" value="F:DNA-binding transcription factor activity"/>
    <property type="evidence" value="ECO:0007669"/>
    <property type="project" value="TreeGrafter"/>
</dbReference>
<dbReference type="InterPro" id="IPR018490">
    <property type="entry name" value="cNMP-bd_dom_sf"/>
</dbReference>
<dbReference type="InterPro" id="IPR014710">
    <property type="entry name" value="RmlC-like_jellyroll"/>
</dbReference>
<evidence type="ECO:0000313" key="3">
    <source>
        <dbReference type="Proteomes" id="UP000306628"/>
    </source>
</evidence>
<dbReference type="CDD" id="cd00038">
    <property type="entry name" value="CAP_ED"/>
    <property type="match status" value="1"/>
</dbReference>
<keyword evidence="3" id="KW-1185">Reference proteome</keyword>
<dbReference type="SUPFAM" id="SSF51206">
    <property type="entry name" value="cAMP-binding domain-like"/>
    <property type="match status" value="1"/>
</dbReference>
<dbReference type="Pfam" id="PF19307">
    <property type="entry name" value="SrpI-like"/>
    <property type="match status" value="1"/>
</dbReference>
<dbReference type="RefSeq" id="WP_138688857.1">
    <property type="nucleotide sequence ID" value="NZ_JBHSAZ010000076.1"/>
</dbReference>